<dbReference type="Proteomes" id="UP000017396">
    <property type="component" value="Chromosome"/>
</dbReference>
<evidence type="ECO:0000313" key="8">
    <source>
        <dbReference type="EMBL" id="AGY60157.1"/>
    </source>
</evidence>
<reference evidence="8 9" key="1">
    <citation type="journal article" date="2013" name="PLoS ONE">
        <title>Cultivation and Complete Genome Sequencing of Gloeobacter kilaueensis sp. nov., from a Lava Cave in Kilauea Caldera, Hawai'i.</title>
        <authorList>
            <person name="Saw J.H."/>
            <person name="Schatz M."/>
            <person name="Brown M.V."/>
            <person name="Kunkel D.D."/>
            <person name="Foster J.S."/>
            <person name="Shick H."/>
            <person name="Christensen S."/>
            <person name="Hou S."/>
            <person name="Wan X."/>
            <person name="Donachie S.P."/>
        </authorList>
    </citation>
    <scope>NUCLEOTIDE SEQUENCE [LARGE SCALE GENOMIC DNA]</scope>
    <source>
        <strain evidence="9">JS</strain>
    </source>
</reference>
<dbReference type="AlphaFoldDB" id="U5QMD1"/>
<evidence type="ECO:0000313" key="9">
    <source>
        <dbReference type="Proteomes" id="UP000017396"/>
    </source>
</evidence>
<evidence type="ECO:0000256" key="3">
    <source>
        <dbReference type="ARBA" id="ARBA00022475"/>
    </source>
</evidence>
<dbReference type="PANTHER" id="PTHR34229:SF1">
    <property type="entry name" value="METAL TRANSPORT PROTEIN HI_1621-RELATED"/>
    <property type="match status" value="1"/>
</dbReference>
<gene>
    <name evidence="8" type="primary">cbiM</name>
    <name evidence="8" type="ORF">GKIL_3911</name>
</gene>
<dbReference type="GO" id="GO:0005886">
    <property type="term" value="C:plasma membrane"/>
    <property type="evidence" value="ECO:0007669"/>
    <property type="project" value="UniProtKB-SubCell"/>
</dbReference>
<dbReference type="HOGENOM" id="CLU_052508_2_1_3"/>
<accession>U5QMD1</accession>
<evidence type="ECO:0000256" key="4">
    <source>
        <dbReference type="ARBA" id="ARBA00022692"/>
    </source>
</evidence>
<evidence type="ECO:0000256" key="2">
    <source>
        <dbReference type="ARBA" id="ARBA00022448"/>
    </source>
</evidence>
<feature type="transmembrane region" description="Helical" evidence="7">
    <location>
        <begin position="112"/>
        <end position="134"/>
    </location>
</feature>
<dbReference type="GO" id="GO:0000041">
    <property type="term" value="P:transition metal ion transport"/>
    <property type="evidence" value="ECO:0007669"/>
    <property type="project" value="InterPro"/>
</dbReference>
<dbReference type="Pfam" id="PF01891">
    <property type="entry name" value="CbiM"/>
    <property type="match status" value="1"/>
</dbReference>
<feature type="transmembrane region" description="Helical" evidence="7">
    <location>
        <begin position="146"/>
        <end position="170"/>
    </location>
</feature>
<sequence>MNRLPALVAMHIPDGFLSAPVCAVMGLLALAVLAIVLKQVERRFDERTVPLMGVSAAFIFAAQMINFPVLGGTSGHLLGGTLAAVLLGPWAGTLSVMVVFLVQAFLFQDGGILALGANMFNMGFIGTFLGYHLYRAVRTLLGNKGTVAILAATAVSSWVSVVVAAAAAAFELALSGTTPLVAVLPAMLGVHVLIGVGEAVLTVGVIGFLLRTRPDLLYEPREGDTSHAP</sequence>
<keyword evidence="2" id="KW-0813">Transport</keyword>
<dbReference type="RefSeq" id="WP_023175487.1">
    <property type="nucleotide sequence ID" value="NC_022600.1"/>
</dbReference>
<comment type="subcellular location">
    <subcellularLocation>
        <location evidence="1">Cell membrane</location>
        <topology evidence="1">Multi-pass membrane protein</topology>
    </subcellularLocation>
</comment>
<keyword evidence="5 7" id="KW-1133">Transmembrane helix</keyword>
<feature type="transmembrane region" description="Helical" evidence="7">
    <location>
        <begin position="12"/>
        <end position="37"/>
    </location>
</feature>
<evidence type="ECO:0000256" key="5">
    <source>
        <dbReference type="ARBA" id="ARBA00022989"/>
    </source>
</evidence>
<dbReference type="PANTHER" id="PTHR34229">
    <property type="entry name" value="METAL TRANSPORT PROTEIN HI_1621-RELATED"/>
    <property type="match status" value="1"/>
</dbReference>
<protein>
    <submittedName>
        <fullName evidence="8">Cobalamin (Vitamin B12) biosynthesis CbiM protein</fullName>
    </submittedName>
</protein>
<evidence type="ECO:0000256" key="7">
    <source>
        <dbReference type="SAM" id="Phobius"/>
    </source>
</evidence>
<keyword evidence="9" id="KW-1185">Reference proteome</keyword>
<organism evidence="8 9">
    <name type="scientific">Gloeobacter kilaueensis (strain ATCC BAA-2537 / CCAP 1431/1 / ULC 316 / JS1)</name>
    <dbReference type="NCBI Taxonomy" id="1183438"/>
    <lineage>
        <taxon>Bacteria</taxon>
        <taxon>Bacillati</taxon>
        <taxon>Cyanobacteriota</taxon>
        <taxon>Cyanophyceae</taxon>
        <taxon>Gloeobacterales</taxon>
        <taxon>Gloeobacteraceae</taxon>
        <taxon>Gloeobacter</taxon>
    </lineage>
</organism>
<feature type="transmembrane region" description="Helical" evidence="7">
    <location>
        <begin position="182"/>
        <end position="210"/>
    </location>
</feature>
<keyword evidence="3" id="KW-1003">Cell membrane</keyword>
<dbReference type="STRING" id="1183438.GKIL_3911"/>
<keyword evidence="6 7" id="KW-0472">Membrane</keyword>
<feature type="transmembrane region" description="Helical" evidence="7">
    <location>
        <begin position="82"/>
        <end position="106"/>
    </location>
</feature>
<keyword evidence="4 7" id="KW-0812">Transmembrane</keyword>
<name>U5QMD1_GLOK1</name>
<dbReference type="Gene3D" id="1.10.1760.20">
    <property type="match status" value="1"/>
</dbReference>
<dbReference type="KEGG" id="glj:GKIL_3911"/>
<dbReference type="EMBL" id="CP003587">
    <property type="protein sequence ID" value="AGY60157.1"/>
    <property type="molecule type" value="Genomic_DNA"/>
</dbReference>
<evidence type="ECO:0000256" key="1">
    <source>
        <dbReference type="ARBA" id="ARBA00004651"/>
    </source>
</evidence>
<dbReference type="eggNOG" id="COG0310">
    <property type="taxonomic scope" value="Bacteria"/>
</dbReference>
<dbReference type="InterPro" id="IPR002751">
    <property type="entry name" value="CbiM/NikMN"/>
</dbReference>
<proteinExistence type="predicted"/>
<evidence type="ECO:0000256" key="6">
    <source>
        <dbReference type="ARBA" id="ARBA00023136"/>
    </source>
</evidence>